<dbReference type="RefSeq" id="WP_243644858.1">
    <property type="nucleotide sequence ID" value="NZ_CP119676.1"/>
</dbReference>
<dbReference type="GO" id="GO:0010181">
    <property type="term" value="F:FMN binding"/>
    <property type="evidence" value="ECO:0007669"/>
    <property type="project" value="UniProtKB-UniRule"/>
</dbReference>
<proteinExistence type="inferred from homology"/>
<dbReference type="HAMAP" id="MF_01207">
    <property type="entry name" value="MsrQ"/>
    <property type="match status" value="1"/>
</dbReference>
<dbReference type="InterPro" id="IPR022837">
    <property type="entry name" value="MsrQ-like"/>
</dbReference>
<reference evidence="9 10" key="1">
    <citation type="submission" date="2019-03" db="EMBL/GenBank/DDBJ databases">
        <title>Genomic Encyclopedia of Type Strains, Phase IV (KMG-IV): sequencing the most valuable type-strain genomes for metagenomic binning, comparative biology and taxonomic classification.</title>
        <authorList>
            <person name="Goeker M."/>
        </authorList>
    </citation>
    <scope>NUCLEOTIDE SEQUENCE [LARGE SCALE GENOMIC DNA]</scope>
    <source>
        <strain evidence="9 10">DSM 101688</strain>
    </source>
</reference>
<keyword evidence="5 7" id="KW-0408">Iron</keyword>
<dbReference type="InterPro" id="IPR013130">
    <property type="entry name" value="Fe3_Rdtase_TM_dom"/>
</dbReference>
<comment type="subcellular location">
    <subcellularLocation>
        <location evidence="7">Cell membrane</location>
        <topology evidence="7">Multi-pass membrane protein</topology>
    </subcellularLocation>
    <subcellularLocation>
        <location evidence="1">Membrane</location>
        <topology evidence="1">Multi-pass membrane protein</topology>
    </subcellularLocation>
</comment>
<comment type="subunit">
    <text evidence="7">Heterodimer of a catalytic subunit (MsrP) and a heme-binding subunit (MsrQ).</text>
</comment>
<feature type="transmembrane region" description="Helical" evidence="7">
    <location>
        <begin position="157"/>
        <end position="174"/>
    </location>
</feature>
<feature type="transmembrane region" description="Helical" evidence="7">
    <location>
        <begin position="124"/>
        <end position="145"/>
    </location>
</feature>
<evidence type="ECO:0000256" key="5">
    <source>
        <dbReference type="ARBA" id="ARBA00023004"/>
    </source>
</evidence>
<keyword evidence="3 7" id="KW-0812">Transmembrane</keyword>
<keyword evidence="7" id="KW-0479">Metal-binding</keyword>
<evidence type="ECO:0000256" key="1">
    <source>
        <dbReference type="ARBA" id="ARBA00004141"/>
    </source>
</evidence>
<dbReference type="GO" id="GO:0016679">
    <property type="term" value="F:oxidoreductase activity, acting on diphenols and related substances as donors"/>
    <property type="evidence" value="ECO:0007669"/>
    <property type="project" value="TreeGrafter"/>
</dbReference>
<keyword evidence="2 7" id="KW-0813">Transport</keyword>
<name>A0A4R3J701_9PROT</name>
<feature type="transmembrane region" description="Helical" evidence="7">
    <location>
        <begin position="20"/>
        <end position="37"/>
    </location>
</feature>
<dbReference type="GO" id="GO:0009055">
    <property type="term" value="F:electron transfer activity"/>
    <property type="evidence" value="ECO:0007669"/>
    <property type="project" value="UniProtKB-UniRule"/>
</dbReference>
<keyword evidence="4 7" id="KW-1133">Transmembrane helix</keyword>
<evidence type="ECO:0000313" key="9">
    <source>
        <dbReference type="EMBL" id="TCS60653.1"/>
    </source>
</evidence>
<evidence type="ECO:0000256" key="4">
    <source>
        <dbReference type="ARBA" id="ARBA00022989"/>
    </source>
</evidence>
<feature type="transmembrane region" description="Helical" evidence="7">
    <location>
        <begin position="57"/>
        <end position="74"/>
    </location>
</feature>
<keyword evidence="7" id="KW-1003">Cell membrane</keyword>
<dbReference type="Proteomes" id="UP000295304">
    <property type="component" value="Unassembled WGS sequence"/>
</dbReference>
<comment type="caution">
    <text evidence="9">The sequence shown here is derived from an EMBL/GenBank/DDBJ whole genome shotgun (WGS) entry which is preliminary data.</text>
</comment>
<evidence type="ECO:0000256" key="3">
    <source>
        <dbReference type="ARBA" id="ARBA00022692"/>
    </source>
</evidence>
<dbReference type="AlphaFoldDB" id="A0A4R3J701"/>
<keyword evidence="7" id="KW-0288">FMN</keyword>
<dbReference type="Pfam" id="PF01794">
    <property type="entry name" value="Ferric_reduct"/>
    <property type="match status" value="1"/>
</dbReference>
<evidence type="ECO:0000256" key="6">
    <source>
        <dbReference type="ARBA" id="ARBA00023136"/>
    </source>
</evidence>
<feature type="transmembrane region" description="Helical" evidence="7">
    <location>
        <begin position="180"/>
        <end position="199"/>
    </location>
</feature>
<dbReference type="EMBL" id="SLZW01000010">
    <property type="protein sequence ID" value="TCS60653.1"/>
    <property type="molecule type" value="Genomic_DNA"/>
</dbReference>
<protein>
    <recommendedName>
        <fullName evidence="7">Protein-methionine-sulfoxide reductase heme-binding subunit MsrQ</fullName>
    </recommendedName>
    <alternativeName>
        <fullName evidence="7">Flavocytochrome MsrQ</fullName>
    </alternativeName>
</protein>
<comment type="function">
    <text evidence="7">Part of the MsrPQ system that repairs oxidized periplasmic proteins containing methionine sulfoxide residues (Met-O), using respiratory chain electrons. Thus protects these proteins from oxidative-stress damage caused by reactive species of oxygen and chlorine generated by the host defense mechanisms. MsrPQ is essential for the maintenance of envelope integrity under bleach stress, rescuing a wide series of structurally unrelated periplasmic proteins from methionine oxidation. MsrQ provides electrons for reduction to the reductase catalytic subunit MsrP, using the quinone pool of the respiratory chain.</text>
</comment>
<keyword evidence="7" id="KW-0285">Flavoprotein</keyword>
<comment type="similarity">
    <text evidence="7">Belongs to the MsrQ family.</text>
</comment>
<keyword evidence="7" id="KW-0349">Heme</keyword>
<accession>A0A4R3J701</accession>
<organism evidence="9 10">
    <name type="scientific">Varunaivibrio sulfuroxidans</name>
    <dbReference type="NCBI Taxonomy" id="1773489"/>
    <lineage>
        <taxon>Bacteria</taxon>
        <taxon>Pseudomonadati</taxon>
        <taxon>Pseudomonadota</taxon>
        <taxon>Alphaproteobacteria</taxon>
        <taxon>Rhodospirillales</taxon>
        <taxon>Magnetovibrionaceae</taxon>
        <taxon>Varunaivibrio</taxon>
    </lineage>
</organism>
<dbReference type="GO" id="GO:0030091">
    <property type="term" value="P:protein repair"/>
    <property type="evidence" value="ECO:0007669"/>
    <property type="project" value="UniProtKB-UniRule"/>
</dbReference>
<feature type="domain" description="Ferric oxidoreductase" evidence="8">
    <location>
        <begin position="55"/>
        <end position="169"/>
    </location>
</feature>
<keyword evidence="7" id="KW-0249">Electron transport</keyword>
<evidence type="ECO:0000259" key="8">
    <source>
        <dbReference type="Pfam" id="PF01794"/>
    </source>
</evidence>
<dbReference type="GO" id="GO:0020037">
    <property type="term" value="F:heme binding"/>
    <property type="evidence" value="ECO:0007669"/>
    <property type="project" value="UniProtKB-UniRule"/>
</dbReference>
<keyword evidence="6 7" id="KW-0472">Membrane</keyword>
<evidence type="ECO:0000313" key="10">
    <source>
        <dbReference type="Proteomes" id="UP000295304"/>
    </source>
</evidence>
<gene>
    <name evidence="7" type="primary">msrQ</name>
    <name evidence="9" type="ORF">EDD55_110129</name>
</gene>
<dbReference type="PANTHER" id="PTHR36964:SF1">
    <property type="entry name" value="PROTEIN-METHIONINE-SULFOXIDE REDUCTASE HEME-BINDING SUBUNIT MSRQ"/>
    <property type="match status" value="1"/>
</dbReference>
<comment type="cofactor">
    <cofactor evidence="7">
        <name>FMN</name>
        <dbReference type="ChEBI" id="CHEBI:58210"/>
    </cofactor>
    <text evidence="7">Binds 1 FMN per subunit.</text>
</comment>
<feature type="transmembrane region" description="Helical" evidence="7">
    <location>
        <begin position="86"/>
        <end position="104"/>
    </location>
</feature>
<evidence type="ECO:0000256" key="7">
    <source>
        <dbReference type="HAMAP-Rule" id="MF_01207"/>
    </source>
</evidence>
<keyword evidence="10" id="KW-1185">Reference proteome</keyword>
<dbReference type="GO" id="GO:0005886">
    <property type="term" value="C:plasma membrane"/>
    <property type="evidence" value="ECO:0007669"/>
    <property type="project" value="UniProtKB-SubCell"/>
</dbReference>
<comment type="cofactor">
    <cofactor evidence="7">
        <name>heme b</name>
        <dbReference type="ChEBI" id="CHEBI:60344"/>
    </cofactor>
    <text evidence="7">Binds 1 heme b (iron(II)-protoporphyrin IX) group per subunit.</text>
</comment>
<dbReference type="PANTHER" id="PTHR36964">
    <property type="entry name" value="PROTEIN-METHIONINE-SULFOXIDE REDUCTASE HEME-BINDING SUBUNIT MSRQ"/>
    <property type="match status" value="1"/>
</dbReference>
<sequence length="211" mass="23712">MRTLRTSNLSSRTRIRIIKTLVFTAALLPLAYFTYLATSGGLGANPIEFTTRYLGDWALRALILVLAASPLRQISGWIWPIRVRRMLGLFAFFYITAHLLSYVALDHFFDWREIGADIVKRTYITVGMTAFAITAALAVTSTKGWIRRLGAKRWQTLHRLVYGAAILGVVHFFMMVKADLSLPMVHGAALAALLAWRIAYHWRAGIRVGTS</sequence>
<dbReference type="GO" id="GO:0046872">
    <property type="term" value="F:metal ion binding"/>
    <property type="evidence" value="ECO:0007669"/>
    <property type="project" value="UniProtKB-KW"/>
</dbReference>
<evidence type="ECO:0000256" key="2">
    <source>
        <dbReference type="ARBA" id="ARBA00022448"/>
    </source>
</evidence>